<evidence type="ECO:0000313" key="1">
    <source>
        <dbReference type="EMBL" id="SNS12689.1"/>
    </source>
</evidence>
<dbReference type="Proteomes" id="UP000198324">
    <property type="component" value="Unassembled WGS sequence"/>
</dbReference>
<evidence type="ECO:0000313" key="2">
    <source>
        <dbReference type="Proteomes" id="UP000198324"/>
    </source>
</evidence>
<dbReference type="AlphaFoldDB" id="A0A239BYF6"/>
<gene>
    <name evidence="1" type="ORF">SAMN04488503_2863</name>
</gene>
<name>A0A239BYF6_9BACT</name>
<proteinExistence type="predicted"/>
<keyword evidence="2" id="KW-1185">Reference proteome</keyword>
<dbReference type="EMBL" id="FZOC01000006">
    <property type="protein sequence ID" value="SNS12689.1"/>
    <property type="molecule type" value="Genomic_DNA"/>
</dbReference>
<reference evidence="1 2" key="1">
    <citation type="submission" date="2017-06" db="EMBL/GenBank/DDBJ databases">
        <authorList>
            <person name="Kim H.J."/>
            <person name="Triplett B.A."/>
        </authorList>
    </citation>
    <scope>NUCLEOTIDE SEQUENCE [LARGE SCALE GENOMIC DNA]</scope>
    <source>
        <strain evidence="1 2">DSM 13116</strain>
    </source>
</reference>
<organism evidence="1 2">
    <name type="scientific">Humidesulfovibrio mexicanus</name>
    <dbReference type="NCBI Taxonomy" id="147047"/>
    <lineage>
        <taxon>Bacteria</taxon>
        <taxon>Pseudomonadati</taxon>
        <taxon>Thermodesulfobacteriota</taxon>
        <taxon>Desulfovibrionia</taxon>
        <taxon>Desulfovibrionales</taxon>
        <taxon>Desulfovibrionaceae</taxon>
        <taxon>Humidesulfovibrio</taxon>
    </lineage>
</organism>
<accession>A0A239BYF6</accession>
<sequence>MKHKRVIADYDKDTLFGGVAGAGLEPESVEIAPGLILRQTYAHVFGPLLAAFKRPLGPHAPHPAPWMAVGSGTAWDIEIEIELMASSRPTGFDRLNSLWFATALLRLRTGIPLRMPIISPMAFSGIASSQQEPQFLTIETQSTQLRLSKTHRSVVTLDDVEWLRQYYVSGATLVDDEHFGAAFMMFDESVWVSKPRAGLLLAWGAIECAMRPGQRDTAKRLARHIAALLEPRGPNRTRLYQQVKRLYGVRGDVIHAGASVAPDNYFETLELTRRLFLTCFEQSVLPAARDLEGEWKACEAEIHG</sequence>
<protein>
    <recommendedName>
        <fullName evidence="3">Apea-like HEPN domain-containing protein</fullName>
    </recommendedName>
</protein>
<evidence type="ECO:0008006" key="3">
    <source>
        <dbReference type="Google" id="ProtNLM"/>
    </source>
</evidence>